<reference evidence="1" key="1">
    <citation type="submission" date="2023-10" db="EMBL/GenBank/DDBJ databases">
        <authorList>
            <person name="Rodriguez Cubillos JULIANA M."/>
            <person name="De Vega J."/>
        </authorList>
    </citation>
    <scope>NUCLEOTIDE SEQUENCE</scope>
</reference>
<dbReference type="EMBL" id="CASHSV030000615">
    <property type="protein sequence ID" value="CAJ2671760.1"/>
    <property type="molecule type" value="Genomic_DNA"/>
</dbReference>
<organism evidence="1 2">
    <name type="scientific">Trifolium pratense</name>
    <name type="common">Red clover</name>
    <dbReference type="NCBI Taxonomy" id="57577"/>
    <lineage>
        <taxon>Eukaryota</taxon>
        <taxon>Viridiplantae</taxon>
        <taxon>Streptophyta</taxon>
        <taxon>Embryophyta</taxon>
        <taxon>Tracheophyta</taxon>
        <taxon>Spermatophyta</taxon>
        <taxon>Magnoliopsida</taxon>
        <taxon>eudicotyledons</taxon>
        <taxon>Gunneridae</taxon>
        <taxon>Pentapetalae</taxon>
        <taxon>rosids</taxon>
        <taxon>fabids</taxon>
        <taxon>Fabales</taxon>
        <taxon>Fabaceae</taxon>
        <taxon>Papilionoideae</taxon>
        <taxon>50 kb inversion clade</taxon>
        <taxon>NPAAA clade</taxon>
        <taxon>Hologalegina</taxon>
        <taxon>IRL clade</taxon>
        <taxon>Trifolieae</taxon>
        <taxon>Trifolium</taxon>
    </lineage>
</organism>
<keyword evidence="2" id="KW-1185">Reference proteome</keyword>
<dbReference type="Proteomes" id="UP001177021">
    <property type="component" value="Unassembled WGS sequence"/>
</dbReference>
<sequence>MDLEMEALAKNNTWELVTLPTGKKPVGCKWVYTIKYKADGSIERYKARLVAKGFTQTYGVDYLETFAPVAKMNTVRVILSLAANYGWDLQQFDVKNAFLHGELEEEIYMELPPGYGGKGAANTVCKLKKALYGLKQSPRAWFGRFTKVMTSLGYKQSQGDHTLFIKHSESGGVTVLLVYVDDIILTGNDVEEQKMLGQCLANEFEIKTLGRLKYFLGIEVAHSKKGIFISQQKYITDLLKETGKSACKPASTPLDSNLKLGIAEEAAAVDKEMYQRLVGRLIYLSHTRPDIAYAVSLVSQFMHNPKENHLQAALRVVQYLKGTPGRGIIFKRNGNVSLEAYTDADYAGSIVDRRSTTGYCTFLGGNLVTWKSKKQSVVARSSAEAEFRAMAQGICELLWLKIILEDLKIKWEEPMKLYCDNKSAISIAHNPVQHDRTKHIEVDRHFIKEKLDSGLICTPFVSSQNQLADVLTKGLNSHNFERIISKLGMDNTYSPA</sequence>
<protein>
    <submittedName>
        <fullName evidence="1">Uncharacterized protein</fullName>
    </submittedName>
</protein>
<name>A0ACB0LQD1_TRIPR</name>
<proteinExistence type="predicted"/>
<comment type="caution">
    <text evidence="1">The sequence shown here is derived from an EMBL/GenBank/DDBJ whole genome shotgun (WGS) entry which is preliminary data.</text>
</comment>
<gene>
    <name evidence="1" type="ORF">MILVUS5_LOCUS35523</name>
</gene>
<accession>A0ACB0LQD1</accession>
<evidence type="ECO:0000313" key="1">
    <source>
        <dbReference type="EMBL" id="CAJ2671760.1"/>
    </source>
</evidence>
<evidence type="ECO:0000313" key="2">
    <source>
        <dbReference type="Proteomes" id="UP001177021"/>
    </source>
</evidence>